<evidence type="ECO:0000313" key="7">
    <source>
        <dbReference type="EMBL" id="CAI9760421.1"/>
    </source>
</evidence>
<dbReference type="InterPro" id="IPR040493">
    <property type="entry name" value="DUF5518"/>
</dbReference>
<dbReference type="PANTHER" id="PTHR46151">
    <property type="entry name" value="NEP1-INTERACTING PROTEIN-LIKE 2"/>
    <property type="match status" value="1"/>
</dbReference>
<evidence type="ECO:0000256" key="3">
    <source>
        <dbReference type="ARBA" id="ARBA00022771"/>
    </source>
</evidence>
<keyword evidence="6" id="KW-1133">Transmembrane helix</keyword>
<dbReference type="GO" id="GO:0008270">
    <property type="term" value="F:zinc ion binding"/>
    <property type="evidence" value="ECO:0007669"/>
    <property type="project" value="UniProtKB-KW"/>
</dbReference>
<keyword evidence="2" id="KW-0479">Metal-binding</keyword>
<evidence type="ECO:0000256" key="4">
    <source>
        <dbReference type="ARBA" id="ARBA00022833"/>
    </source>
</evidence>
<dbReference type="EMBL" id="OU503039">
    <property type="protein sequence ID" value="CAI9760421.1"/>
    <property type="molecule type" value="Genomic_DNA"/>
</dbReference>
<gene>
    <name evidence="7" type="ORF">FPE_LOCUS7851</name>
</gene>
<evidence type="ECO:0000256" key="6">
    <source>
        <dbReference type="SAM" id="Phobius"/>
    </source>
</evidence>
<name>A0AAD2DQX6_9LAMI</name>
<keyword evidence="8" id="KW-1185">Reference proteome</keyword>
<evidence type="ECO:0000256" key="1">
    <source>
        <dbReference type="ARBA" id="ARBA00004370"/>
    </source>
</evidence>
<keyword evidence="4" id="KW-0862">Zinc</keyword>
<keyword evidence="3" id="KW-0863">Zinc-finger</keyword>
<evidence type="ECO:0000256" key="5">
    <source>
        <dbReference type="ARBA" id="ARBA00023136"/>
    </source>
</evidence>
<sequence>MEMWFSSYFSRLSTGSLSTLFRKTAVALLACVMALGGVTVGIIAGAIKGQTTETGFLRGAVVGAMAGVIAALQLMELILDGEPFSKVTYCFVDCKPISHIMAYSISSTLHE</sequence>
<feature type="transmembrane region" description="Helical" evidence="6">
    <location>
        <begin position="56"/>
        <end position="75"/>
    </location>
</feature>
<dbReference type="GO" id="GO:0016020">
    <property type="term" value="C:membrane"/>
    <property type="evidence" value="ECO:0007669"/>
    <property type="project" value="UniProtKB-SubCell"/>
</dbReference>
<accession>A0AAD2DQX6</accession>
<dbReference type="Pfam" id="PF17647">
    <property type="entry name" value="DUF5518"/>
    <property type="match status" value="1"/>
</dbReference>
<keyword evidence="6" id="KW-0812">Transmembrane</keyword>
<reference evidence="7" key="1">
    <citation type="submission" date="2023-05" db="EMBL/GenBank/DDBJ databases">
        <authorList>
            <person name="Huff M."/>
        </authorList>
    </citation>
    <scope>NUCLEOTIDE SEQUENCE</scope>
</reference>
<protein>
    <submittedName>
        <fullName evidence="7">Uncharacterized protein</fullName>
    </submittedName>
</protein>
<dbReference type="AlphaFoldDB" id="A0AAD2DQX6"/>
<comment type="subcellular location">
    <subcellularLocation>
        <location evidence="1">Membrane</location>
    </subcellularLocation>
</comment>
<keyword evidence="5 6" id="KW-0472">Membrane</keyword>
<dbReference type="Proteomes" id="UP000834106">
    <property type="component" value="Chromosome 4"/>
</dbReference>
<evidence type="ECO:0000256" key="2">
    <source>
        <dbReference type="ARBA" id="ARBA00022723"/>
    </source>
</evidence>
<evidence type="ECO:0000313" key="8">
    <source>
        <dbReference type="Proteomes" id="UP000834106"/>
    </source>
</evidence>
<proteinExistence type="predicted"/>
<organism evidence="7 8">
    <name type="scientific">Fraxinus pennsylvanica</name>
    <dbReference type="NCBI Taxonomy" id="56036"/>
    <lineage>
        <taxon>Eukaryota</taxon>
        <taxon>Viridiplantae</taxon>
        <taxon>Streptophyta</taxon>
        <taxon>Embryophyta</taxon>
        <taxon>Tracheophyta</taxon>
        <taxon>Spermatophyta</taxon>
        <taxon>Magnoliopsida</taxon>
        <taxon>eudicotyledons</taxon>
        <taxon>Gunneridae</taxon>
        <taxon>Pentapetalae</taxon>
        <taxon>asterids</taxon>
        <taxon>lamiids</taxon>
        <taxon>Lamiales</taxon>
        <taxon>Oleaceae</taxon>
        <taxon>Oleeae</taxon>
        <taxon>Fraxinus</taxon>
    </lineage>
</organism>
<dbReference type="PANTHER" id="PTHR46151:SF12">
    <property type="entry name" value="RING_U-BOX SUPERFAMILY PROTEIN"/>
    <property type="match status" value="1"/>
</dbReference>
<feature type="transmembrane region" description="Helical" evidence="6">
    <location>
        <begin position="20"/>
        <end position="44"/>
    </location>
</feature>